<dbReference type="SUPFAM" id="SSF51735">
    <property type="entry name" value="NAD(P)-binding Rossmann-fold domains"/>
    <property type="match status" value="2"/>
</dbReference>
<dbReference type="Gene3D" id="1.10.1200.10">
    <property type="entry name" value="ACP-like"/>
    <property type="match status" value="1"/>
</dbReference>
<feature type="domain" description="Carrier" evidence="9">
    <location>
        <begin position="2447"/>
        <end position="2524"/>
    </location>
</feature>
<dbReference type="InterPro" id="IPR020807">
    <property type="entry name" value="PKS_DH"/>
</dbReference>
<dbReference type="Pfam" id="PF21089">
    <property type="entry name" value="PKS_DH_N"/>
    <property type="match status" value="1"/>
</dbReference>
<dbReference type="Gene3D" id="3.40.50.720">
    <property type="entry name" value="NAD(P)-binding Rossmann-like Domain"/>
    <property type="match status" value="1"/>
</dbReference>
<dbReference type="SUPFAM" id="SSF53901">
    <property type="entry name" value="Thiolase-like"/>
    <property type="match status" value="1"/>
</dbReference>
<feature type="region of interest" description="N-terminal hotdog fold" evidence="8">
    <location>
        <begin position="942"/>
        <end position="1081"/>
    </location>
</feature>
<dbReference type="Pfam" id="PF13602">
    <property type="entry name" value="ADH_zinc_N_2"/>
    <property type="match status" value="1"/>
</dbReference>
<dbReference type="InterPro" id="IPR014043">
    <property type="entry name" value="Acyl_transferase_dom"/>
</dbReference>
<dbReference type="Pfam" id="PF14765">
    <property type="entry name" value="PS-DH"/>
    <property type="match status" value="1"/>
</dbReference>
<dbReference type="InterPro" id="IPR020841">
    <property type="entry name" value="PKS_Beta-ketoAc_synthase_dom"/>
</dbReference>
<dbReference type="Pfam" id="PF16197">
    <property type="entry name" value="KAsynt_C_assoc"/>
    <property type="match status" value="1"/>
</dbReference>
<keyword evidence="5" id="KW-0560">Oxidoreductase</keyword>
<dbReference type="InterPro" id="IPR049900">
    <property type="entry name" value="PKS_mFAS_DH"/>
</dbReference>
<dbReference type="InterPro" id="IPR057326">
    <property type="entry name" value="KR_dom"/>
</dbReference>
<evidence type="ECO:0000256" key="5">
    <source>
        <dbReference type="ARBA" id="ARBA00023002"/>
    </source>
</evidence>
<dbReference type="InterPro" id="IPR049552">
    <property type="entry name" value="PKS_DH_N"/>
</dbReference>
<reference evidence="12 13" key="1">
    <citation type="journal article" date="2023" name="G3 (Bethesda)">
        <title>A chromosome-level genome assembly of Zasmidium syzygii isolated from banana leaves.</title>
        <authorList>
            <person name="van Westerhoven A.C."/>
            <person name="Mehrabi R."/>
            <person name="Talebi R."/>
            <person name="Steentjes M.B.F."/>
            <person name="Corcolon B."/>
            <person name="Chong P.A."/>
            <person name="Kema G.H.J."/>
            <person name="Seidl M.F."/>
        </authorList>
    </citation>
    <scope>NUCLEOTIDE SEQUENCE [LARGE SCALE GENOMIC DNA]</scope>
    <source>
        <strain evidence="12 13">P124</strain>
    </source>
</reference>
<dbReference type="CDD" id="cd02440">
    <property type="entry name" value="AdoMet_MTases"/>
    <property type="match status" value="1"/>
</dbReference>
<keyword evidence="3" id="KW-0808">Transferase</keyword>
<keyword evidence="7" id="KW-0012">Acyltransferase</keyword>
<evidence type="ECO:0000259" key="10">
    <source>
        <dbReference type="PROSITE" id="PS52004"/>
    </source>
</evidence>
<evidence type="ECO:0000256" key="3">
    <source>
        <dbReference type="ARBA" id="ARBA00022679"/>
    </source>
</evidence>
<dbReference type="InterPro" id="IPR020843">
    <property type="entry name" value="ER"/>
</dbReference>
<dbReference type="SMART" id="SM00826">
    <property type="entry name" value="PKS_DH"/>
    <property type="match status" value="1"/>
</dbReference>
<dbReference type="PANTHER" id="PTHR43775:SF29">
    <property type="entry name" value="ASPERFURANONE POLYKETIDE SYNTHASE AFOG-RELATED"/>
    <property type="match status" value="1"/>
</dbReference>
<dbReference type="SUPFAM" id="SSF47336">
    <property type="entry name" value="ACP-like"/>
    <property type="match status" value="1"/>
</dbReference>
<dbReference type="InterPro" id="IPR009081">
    <property type="entry name" value="PP-bd_ACP"/>
</dbReference>
<evidence type="ECO:0000259" key="9">
    <source>
        <dbReference type="PROSITE" id="PS50075"/>
    </source>
</evidence>
<feature type="active site" description="Proton donor; for dehydratase activity" evidence="8">
    <location>
        <position position="1161"/>
    </location>
</feature>
<dbReference type="InterPro" id="IPR014030">
    <property type="entry name" value="Ketoacyl_synth_N"/>
</dbReference>
<dbReference type="Gene3D" id="3.10.129.110">
    <property type="entry name" value="Polyketide synthase dehydratase"/>
    <property type="match status" value="1"/>
</dbReference>
<dbReference type="Proteomes" id="UP001305779">
    <property type="component" value="Unassembled WGS sequence"/>
</dbReference>
<feature type="active site" description="Proton acceptor; for dehydratase activity" evidence="8">
    <location>
        <position position="974"/>
    </location>
</feature>
<dbReference type="InterPro" id="IPR011032">
    <property type="entry name" value="GroES-like_sf"/>
</dbReference>
<dbReference type="InterPro" id="IPR029063">
    <property type="entry name" value="SAM-dependent_MTases_sf"/>
</dbReference>
<dbReference type="Gene3D" id="3.40.47.10">
    <property type="match status" value="1"/>
</dbReference>
<gene>
    <name evidence="12" type="ORF">PRZ48_009168</name>
</gene>
<dbReference type="InterPro" id="IPR013968">
    <property type="entry name" value="PKS_KR"/>
</dbReference>
<feature type="domain" description="PKS/mFAS DH" evidence="11">
    <location>
        <begin position="942"/>
        <end position="1255"/>
    </location>
</feature>
<dbReference type="InterPro" id="IPR032821">
    <property type="entry name" value="PKS_assoc"/>
</dbReference>
<dbReference type="PROSITE" id="PS52019">
    <property type="entry name" value="PKS_MFAS_DH"/>
    <property type="match status" value="1"/>
</dbReference>
<dbReference type="PANTHER" id="PTHR43775">
    <property type="entry name" value="FATTY ACID SYNTHASE"/>
    <property type="match status" value="1"/>
</dbReference>
<dbReference type="SMART" id="SM00829">
    <property type="entry name" value="PKS_ER"/>
    <property type="match status" value="1"/>
</dbReference>
<dbReference type="InterPro" id="IPR042104">
    <property type="entry name" value="PKS_dehydratase_sf"/>
</dbReference>
<dbReference type="PROSITE" id="PS00012">
    <property type="entry name" value="PHOSPHOPANTETHEINE"/>
    <property type="match status" value="1"/>
</dbReference>
<dbReference type="Pfam" id="PF08659">
    <property type="entry name" value="KR"/>
    <property type="match status" value="1"/>
</dbReference>
<feature type="domain" description="Ketosynthase family 3 (KS3)" evidence="10">
    <location>
        <begin position="4"/>
        <end position="431"/>
    </location>
</feature>
<sequence>MAAPIPIAIIGMSCKFGGDAENPESLWRLSAEGRSAWTEIPKSRFNLEGIYHPNGDKIDTTNVKGGHFLKRDLASFDAGFFGFPADQAAALDPQFRLQLEGTYEAMESAGVTMQQVAGSNTSVFAGAFFKDYHDAQGRDPLNLPRAVLLGNGAAMASNRLSHFFDLRGPSMSVDTGCSTTMTAFHQACQSLYCGESDMSIVGGANCIINPENFVIMSSVRFVGPDGRSYAFDERANGYGRGEGSATMIIKRLEDALRDGDPVRAVVLSSGVNQDGKTETITSPSKEAQEALIREVYRKAGLDPAQTGYFEAHGTGTPTGDPVEVAAISAVFSETRNAENPLRIGSVKTNIGHTETASGLASLIRTTLALEHRQLPPSALMEKPNEALRLEERKLKVPTEVEPWKPAADGSLRASINNFGYGGSNSHIVLESFETYQASHSLPDASSESATGSQMPSQLITLSAKDEITANAMATNLKEHLETLEVENRTAYLDSLAYTLGERRTNLPWVAATSINDLDNLTAALCTPQMKPTRVPPTNDSPRVGFVFTGQGAQWHAMGRELLSAYPVFRSTIQECESLLKEIGCEWSLTEELNRDAETTRVNEVALSTPVTVAVQIALVRLMESWGITPVALTSHSSGETPAAWTAGAIDLRRAMIISYARGSLASKERLASKTHGKSAIKGGMLAVGLGATAANDYLERLTKGRAVIACYNSPSSITASGDVPAIEELEELLKADKVFARRLRVETAFHSHHMKPVAIPYKAFLAPYLDPAPENDSLEKIVFTSPTTGQRETSAALIGSAQHWTDSLLNPVAFPQAFHNMCFESAESEKSTVDIVIEVGPHGALSGPIQEMTTHPDFGASVQYFPSLLRDKNAVTTMQNLAGSLLKAGHKLDMAAINFPQGRGSQTRVLHDLPSYPWNHTMKHWTEPRINRAYRDRPHANHDLLGQLVPGCNMKSPTWRRIIRLGDLPWLRDHVVQGAILYPGAGFLSMALEAASQLAQGSGKTASGFEFRDVQLMRALVIPDSIDPLEGVDTQISFHPCEGKNIGAGPGWYNFEIYSVTNSHEWATHCTGMIKTEFKGQAQPREPIERDHESYWKRQDPQDVYAMAKATGVHHGPIFQTILDGSTKAYASMGSMAIANTAAIMPAGHEAPHVVHPITLDTLFQATFSAYLASPESGYKLQRPYVPRTIKQMHVQSSPALVYGGSEALMVYCDITSASDLEYTCQISVTEKGKSEPLVSVSSFVGTAIGTSIELQTTDFEREKLSTVKWERDISFVQPGTLKKEYSSPLVPFEGELAIDLARLTYHYCADALAGLTEADIDQLDSHHVKYVAWMERTVRLGNEGNLGEGSSQWALDSESFREKLVASIQSRGGVDGEMITRVGPLLLPLLRHDQTVLEVLLEGGLLNRYYIDAMRGDRPNRKLADIVKQLAHKNPRVQILEVGAGTGSLTKRVLPALGPDDTDCLVSHYDYTDISAGFFPEAQELFKPWSNRMQYKKLDIERDPKAQGFEDGAYDIVLASQALHATRDMVKTLQNVHRLLKPDGKLLMVEFTRSVVDGQLIFGLLPGWWLAVEPEREWAPTVEPDLWQRVLKEAGFDGLDFEARDCDHDDFHAVSVLQATKQSLTPEANFGDVVVVTADAQQHPVWLDGFSDMVQSLTGDRPKVQPLGEEYDASKTYVFADIEDSSILADPTEEQFNAVKEMCLQCKALLWTTTGGQVDSSNPWAGTVPGFLRTVRHEYVSKRLVSLDLNPQDSPAQQVNALREICHNVLTTPVGDGYGDVEYAARDGNIMIPRYFKDGPRNDEVYPKPSSEVQVNEELFHKDDKQIRLGIGTFGLMDTLAFYDNPDARAPLPEDSVEIEPRAFGVNFRDVMTAMGQLNSQLFGFECGGVITRVGSLAATKGLKVGDRVAALLRGHFANKVRTEWWNVAHMPEGMTFETAGSLPGVFITSYVALFDVANIQPGETVLIHGAAGAVGQAAIALVQHAGGKVLATVGSERKRTLLKEEYGIEDDCIFSSRDVSFAADVLRKTNGKGVDICLNSLAGVMLQESVNCMANFGRFVEIGKRDLETNSSLELQTFTRNVTFSSLDLILISIHKPEVIQRTLLKIMDLIRKGIITGLKPTTVYPLAEVETAFRLMQAGKHVGKIVLSAGHDVKVPVVNFKLPTALRSDASYLVVGGTTGIGQSVCHWLAEHGARSIIAMSRSAGLRGGSGGFIKEMAKIGVQITPVACDVADAESLAKALEHCSETLPPIKGVIQGAMVLQDAVIDNMTIEDYRVGARPKVQASWNLHKAFPEVDFFVMLASISGVAGNMSQANYAAGNSFQDALARHRVCQGQNGAAIDIGAVQGIGYLQGRQDTVDRLRSVGFSRLLTENDVLAMLESAILSPSEYPIAMGLNADIGMEFRRDARFWTLPVKPKGRSAQAGAAGSGNELAIALAEASSLEEAATTVLENLTAKLAKVFMIETSEILPAQSVVDLGVDSLIAVELRNILALRAGADISIFDIMQSTSLTQLSELIALKSTFVDEALKPSS</sequence>
<dbReference type="CDD" id="cd05195">
    <property type="entry name" value="enoyl_red"/>
    <property type="match status" value="1"/>
</dbReference>
<dbReference type="InterPro" id="IPR016035">
    <property type="entry name" value="Acyl_Trfase/lysoPLipase"/>
</dbReference>
<dbReference type="SUPFAM" id="SSF55048">
    <property type="entry name" value="Probable ACP-binding domain of malonyl-CoA ACP transacylase"/>
    <property type="match status" value="1"/>
</dbReference>
<dbReference type="InterPro" id="IPR016036">
    <property type="entry name" value="Malonyl_transacylase_ACP-bd"/>
</dbReference>
<dbReference type="Pfam" id="PF08242">
    <property type="entry name" value="Methyltransf_12"/>
    <property type="match status" value="1"/>
</dbReference>
<accession>A0ABR0EBZ2</accession>
<evidence type="ECO:0000256" key="4">
    <source>
        <dbReference type="ARBA" id="ARBA00022857"/>
    </source>
</evidence>
<dbReference type="Pfam" id="PF02801">
    <property type="entry name" value="Ketoacyl-synt_C"/>
    <property type="match status" value="1"/>
</dbReference>
<feature type="region of interest" description="C-terminal hotdog fold" evidence="8">
    <location>
        <begin position="1094"/>
        <end position="1255"/>
    </location>
</feature>
<evidence type="ECO:0000313" key="13">
    <source>
        <dbReference type="Proteomes" id="UP001305779"/>
    </source>
</evidence>
<dbReference type="InterPro" id="IPR001227">
    <property type="entry name" value="Ac_transferase_dom_sf"/>
</dbReference>
<keyword evidence="13" id="KW-1185">Reference proteome</keyword>
<evidence type="ECO:0008006" key="14">
    <source>
        <dbReference type="Google" id="ProtNLM"/>
    </source>
</evidence>
<dbReference type="SMART" id="SM00823">
    <property type="entry name" value="PKS_PP"/>
    <property type="match status" value="1"/>
</dbReference>
<dbReference type="SMART" id="SM00822">
    <property type="entry name" value="PKS_KR"/>
    <property type="match status" value="1"/>
</dbReference>
<dbReference type="SMART" id="SM00827">
    <property type="entry name" value="PKS_AT"/>
    <property type="match status" value="1"/>
</dbReference>
<dbReference type="SUPFAM" id="SSF52151">
    <property type="entry name" value="FabD/lysophospholipase-like"/>
    <property type="match status" value="1"/>
</dbReference>
<dbReference type="SUPFAM" id="SSF50129">
    <property type="entry name" value="GroES-like"/>
    <property type="match status" value="1"/>
</dbReference>
<keyword evidence="6" id="KW-0511">Multifunctional enzyme</keyword>
<name>A0ABR0EBZ2_ZASCE</name>
<dbReference type="PROSITE" id="PS52004">
    <property type="entry name" value="KS3_2"/>
    <property type="match status" value="1"/>
</dbReference>
<evidence type="ECO:0000256" key="1">
    <source>
        <dbReference type="ARBA" id="ARBA00022450"/>
    </source>
</evidence>
<proteinExistence type="predicted"/>
<dbReference type="CDD" id="cd00833">
    <property type="entry name" value="PKS"/>
    <property type="match status" value="1"/>
</dbReference>
<dbReference type="InterPro" id="IPR014031">
    <property type="entry name" value="Ketoacyl_synth_C"/>
</dbReference>
<dbReference type="InterPro" id="IPR036736">
    <property type="entry name" value="ACP-like_sf"/>
</dbReference>
<keyword evidence="1" id="KW-0596">Phosphopantetheine</keyword>
<dbReference type="PROSITE" id="PS50075">
    <property type="entry name" value="CARRIER"/>
    <property type="match status" value="1"/>
</dbReference>
<keyword evidence="2" id="KW-0597">Phosphoprotein</keyword>
<dbReference type="InterPro" id="IPR018201">
    <property type="entry name" value="Ketoacyl_synth_AS"/>
</dbReference>
<dbReference type="InterPro" id="IPR036291">
    <property type="entry name" value="NAD(P)-bd_dom_sf"/>
</dbReference>
<dbReference type="EMBL" id="JAXOVC010000007">
    <property type="protein sequence ID" value="KAK4498658.1"/>
    <property type="molecule type" value="Genomic_DNA"/>
</dbReference>
<dbReference type="InterPro" id="IPR016039">
    <property type="entry name" value="Thiolase-like"/>
</dbReference>
<evidence type="ECO:0000256" key="2">
    <source>
        <dbReference type="ARBA" id="ARBA00022553"/>
    </source>
</evidence>
<comment type="caution">
    <text evidence="12">The sequence shown here is derived from an EMBL/GenBank/DDBJ whole genome shotgun (WGS) entry which is preliminary data.</text>
</comment>
<dbReference type="PROSITE" id="PS00606">
    <property type="entry name" value="KS3_1"/>
    <property type="match status" value="1"/>
</dbReference>
<dbReference type="InterPro" id="IPR050091">
    <property type="entry name" value="PKS_NRPS_Biosynth_Enz"/>
</dbReference>
<evidence type="ECO:0000256" key="8">
    <source>
        <dbReference type="PROSITE-ProRule" id="PRU01363"/>
    </source>
</evidence>
<dbReference type="SUPFAM" id="SSF53335">
    <property type="entry name" value="S-adenosyl-L-methionine-dependent methyltransferases"/>
    <property type="match status" value="1"/>
</dbReference>
<evidence type="ECO:0000259" key="11">
    <source>
        <dbReference type="PROSITE" id="PS52019"/>
    </source>
</evidence>
<dbReference type="Gene3D" id="3.40.366.10">
    <property type="entry name" value="Malonyl-Coenzyme A Acyl Carrier Protein, domain 2"/>
    <property type="match status" value="1"/>
</dbReference>
<dbReference type="InterPro" id="IPR006162">
    <property type="entry name" value="Ppantetheine_attach_site"/>
</dbReference>
<dbReference type="Pfam" id="PF00698">
    <property type="entry name" value="Acyl_transf_1"/>
    <property type="match status" value="1"/>
</dbReference>
<dbReference type="Gene3D" id="3.40.50.150">
    <property type="entry name" value="Vaccinia Virus protein VP39"/>
    <property type="match status" value="1"/>
</dbReference>
<evidence type="ECO:0000313" key="12">
    <source>
        <dbReference type="EMBL" id="KAK4498658.1"/>
    </source>
</evidence>
<evidence type="ECO:0000256" key="7">
    <source>
        <dbReference type="ARBA" id="ARBA00023315"/>
    </source>
</evidence>
<dbReference type="SMART" id="SM00825">
    <property type="entry name" value="PKS_KS"/>
    <property type="match status" value="1"/>
</dbReference>
<organism evidence="12 13">
    <name type="scientific">Zasmidium cellare</name>
    <name type="common">Wine cellar mold</name>
    <name type="synonym">Racodium cellare</name>
    <dbReference type="NCBI Taxonomy" id="395010"/>
    <lineage>
        <taxon>Eukaryota</taxon>
        <taxon>Fungi</taxon>
        <taxon>Dikarya</taxon>
        <taxon>Ascomycota</taxon>
        <taxon>Pezizomycotina</taxon>
        <taxon>Dothideomycetes</taxon>
        <taxon>Dothideomycetidae</taxon>
        <taxon>Mycosphaerellales</taxon>
        <taxon>Mycosphaerellaceae</taxon>
        <taxon>Zasmidium</taxon>
    </lineage>
</organism>
<protein>
    <recommendedName>
        <fullName evidence="14">Polyketide synthase</fullName>
    </recommendedName>
</protein>
<evidence type="ECO:0000256" key="6">
    <source>
        <dbReference type="ARBA" id="ARBA00023268"/>
    </source>
</evidence>
<dbReference type="InterPro" id="IPR013217">
    <property type="entry name" value="Methyltransf_12"/>
</dbReference>
<keyword evidence="4" id="KW-0521">NADP</keyword>
<dbReference type="Gene3D" id="3.90.180.10">
    <property type="entry name" value="Medium-chain alcohol dehydrogenases, catalytic domain"/>
    <property type="match status" value="1"/>
</dbReference>
<dbReference type="InterPro" id="IPR049551">
    <property type="entry name" value="PKS_DH_C"/>
</dbReference>
<dbReference type="InterPro" id="IPR020806">
    <property type="entry name" value="PKS_PP-bd"/>
</dbReference>
<dbReference type="Pfam" id="PF00109">
    <property type="entry name" value="ketoacyl-synt"/>
    <property type="match status" value="1"/>
</dbReference>
<dbReference type="Pfam" id="PF23297">
    <property type="entry name" value="ACP_SdgA_C"/>
    <property type="match status" value="1"/>
</dbReference>